<sequence>MSIGAPRSSIQHSDALLNDHETKNYCLITRLIQYEFFNKQLQSNMSNLKQSSEAEINKFNQLLIKESKELNIKMLNTKPLLLKFKLNEQLKWMFDGFDFILDQLNKLKSNYLSFSDQLNTQPSQLDLDLNLDHFYLNLESCIEGLNKLDLKEANTQELQLVNDQLTEINELFLAQLNEIEELNQLFKELSELYTEELNLKAQAYFQK</sequence>
<organism evidence="2 3">
    <name type="scientific">Conidiobolus coronatus (strain ATCC 28846 / CBS 209.66 / NRRL 28638)</name>
    <name type="common">Delacroixia coronata</name>
    <dbReference type="NCBI Taxonomy" id="796925"/>
    <lineage>
        <taxon>Eukaryota</taxon>
        <taxon>Fungi</taxon>
        <taxon>Fungi incertae sedis</taxon>
        <taxon>Zoopagomycota</taxon>
        <taxon>Entomophthoromycotina</taxon>
        <taxon>Entomophthoromycetes</taxon>
        <taxon>Entomophthorales</taxon>
        <taxon>Ancylistaceae</taxon>
        <taxon>Conidiobolus</taxon>
    </lineage>
</organism>
<keyword evidence="1" id="KW-0175">Coiled coil</keyword>
<name>A0A137P7B9_CONC2</name>
<evidence type="ECO:0000313" key="2">
    <source>
        <dbReference type="EMBL" id="KXN70859.1"/>
    </source>
</evidence>
<reference evidence="2 3" key="1">
    <citation type="journal article" date="2015" name="Genome Biol. Evol.">
        <title>Phylogenomic analyses indicate that early fungi evolved digesting cell walls of algal ancestors of land plants.</title>
        <authorList>
            <person name="Chang Y."/>
            <person name="Wang S."/>
            <person name="Sekimoto S."/>
            <person name="Aerts A.L."/>
            <person name="Choi C."/>
            <person name="Clum A."/>
            <person name="LaButti K.M."/>
            <person name="Lindquist E.A."/>
            <person name="Yee Ngan C."/>
            <person name="Ohm R.A."/>
            <person name="Salamov A.A."/>
            <person name="Grigoriev I.V."/>
            <person name="Spatafora J.W."/>
            <person name="Berbee M.L."/>
        </authorList>
    </citation>
    <scope>NUCLEOTIDE SEQUENCE [LARGE SCALE GENOMIC DNA]</scope>
    <source>
        <strain evidence="2 3">NRRL 28638</strain>
    </source>
</reference>
<dbReference type="EMBL" id="KQ964490">
    <property type="protein sequence ID" value="KXN70859.1"/>
    <property type="molecule type" value="Genomic_DNA"/>
</dbReference>
<feature type="coiled-coil region" evidence="1">
    <location>
        <begin position="162"/>
        <end position="199"/>
    </location>
</feature>
<evidence type="ECO:0000313" key="3">
    <source>
        <dbReference type="Proteomes" id="UP000070444"/>
    </source>
</evidence>
<dbReference type="AlphaFoldDB" id="A0A137P7B9"/>
<protein>
    <submittedName>
        <fullName evidence="2">Uncharacterized protein</fullName>
    </submittedName>
</protein>
<keyword evidence="3" id="KW-1185">Reference proteome</keyword>
<accession>A0A137P7B9</accession>
<proteinExistence type="predicted"/>
<gene>
    <name evidence="2" type="ORF">CONCODRAFT_78624</name>
</gene>
<evidence type="ECO:0000256" key="1">
    <source>
        <dbReference type="SAM" id="Coils"/>
    </source>
</evidence>
<dbReference type="Proteomes" id="UP000070444">
    <property type="component" value="Unassembled WGS sequence"/>
</dbReference>